<organism evidence="3 4">
    <name type="scientific">Lactuca saligna</name>
    <name type="common">Willowleaf lettuce</name>
    <dbReference type="NCBI Taxonomy" id="75948"/>
    <lineage>
        <taxon>Eukaryota</taxon>
        <taxon>Viridiplantae</taxon>
        <taxon>Streptophyta</taxon>
        <taxon>Embryophyta</taxon>
        <taxon>Tracheophyta</taxon>
        <taxon>Spermatophyta</taxon>
        <taxon>Magnoliopsida</taxon>
        <taxon>eudicotyledons</taxon>
        <taxon>Gunneridae</taxon>
        <taxon>Pentapetalae</taxon>
        <taxon>asterids</taxon>
        <taxon>campanulids</taxon>
        <taxon>Asterales</taxon>
        <taxon>Asteraceae</taxon>
        <taxon>Cichorioideae</taxon>
        <taxon>Cichorieae</taxon>
        <taxon>Lactucinae</taxon>
        <taxon>Lactuca</taxon>
    </lineage>
</organism>
<dbReference type="Proteomes" id="UP001177003">
    <property type="component" value="Chromosome 7"/>
</dbReference>
<accession>A0AA36EI56</accession>
<dbReference type="PANTHER" id="PTHR31704:SF37">
    <property type="entry name" value="HEAT SHOCK PROTEIN"/>
    <property type="match status" value="1"/>
</dbReference>
<feature type="compositionally biased region" description="Acidic residues" evidence="1">
    <location>
        <begin position="34"/>
        <end position="44"/>
    </location>
</feature>
<evidence type="ECO:0000259" key="2">
    <source>
        <dbReference type="Pfam" id="PF12776"/>
    </source>
</evidence>
<dbReference type="PANTHER" id="PTHR31704">
    <property type="entry name" value="MYB/SANT-LIKE DNA-BINDING DOMAIN PROTEIN-RELATED"/>
    <property type="match status" value="1"/>
</dbReference>
<evidence type="ECO:0000313" key="4">
    <source>
        <dbReference type="Proteomes" id="UP001177003"/>
    </source>
</evidence>
<keyword evidence="4" id="KW-1185">Reference proteome</keyword>
<name>A0AA36EI56_LACSI</name>
<feature type="region of interest" description="Disordered" evidence="1">
    <location>
        <begin position="1"/>
        <end position="44"/>
    </location>
</feature>
<proteinExistence type="predicted"/>
<gene>
    <name evidence="3" type="ORF">LSALG_LOCUS33265</name>
</gene>
<reference evidence="3" key="1">
    <citation type="submission" date="2023-04" db="EMBL/GenBank/DDBJ databases">
        <authorList>
            <person name="Vijverberg K."/>
            <person name="Xiong W."/>
            <person name="Schranz E."/>
        </authorList>
    </citation>
    <scope>NUCLEOTIDE SEQUENCE</scope>
</reference>
<dbReference type="InterPro" id="IPR024752">
    <property type="entry name" value="Myb/SANT-like_dom"/>
</dbReference>
<evidence type="ECO:0000313" key="3">
    <source>
        <dbReference type="EMBL" id="CAI9294280.1"/>
    </source>
</evidence>
<dbReference type="Pfam" id="PF12776">
    <property type="entry name" value="Myb_DNA-bind_3"/>
    <property type="match status" value="1"/>
</dbReference>
<evidence type="ECO:0000256" key="1">
    <source>
        <dbReference type="SAM" id="MobiDB-lite"/>
    </source>
</evidence>
<protein>
    <recommendedName>
        <fullName evidence="2">Myb/SANT-like domain-containing protein</fullName>
    </recommendedName>
</protein>
<dbReference type="AlphaFoldDB" id="A0AA36EI56"/>
<feature type="domain" description="Myb/SANT-like" evidence="2">
    <location>
        <begin position="111"/>
        <end position="186"/>
    </location>
</feature>
<feature type="compositionally biased region" description="Basic and acidic residues" evidence="1">
    <location>
        <begin position="21"/>
        <end position="33"/>
    </location>
</feature>
<dbReference type="EMBL" id="OX465083">
    <property type="protein sequence ID" value="CAI9294280.1"/>
    <property type="molecule type" value="Genomic_DNA"/>
</dbReference>
<sequence>MLLGWAGEKGRTGLVEVSNNDNHRQGRVEKAYGDEEEEEQEEEEDKKCTYLSFLEIKSGLRLASALHSLPNCWYYSAIDSGCVLINFIVCKEEVAIVFYKEEAAGDRFLATDKGHKPDTHFNKTGWANLQKAMQEETGKVFTKKQFKNKWDNLKKDWQLYDRLMRLETGIGGTRSLLDATPEWWEEKIKVDKDFAKFRGTYLSIYETYYAPLFRD</sequence>